<dbReference type="Pfam" id="PF02517">
    <property type="entry name" value="Rce1-like"/>
    <property type="match status" value="1"/>
</dbReference>
<feature type="compositionally biased region" description="Low complexity" evidence="4">
    <location>
        <begin position="79"/>
        <end position="97"/>
    </location>
</feature>
<dbReference type="InterPro" id="IPR042299">
    <property type="entry name" value="Ufd1-like_Nn"/>
</dbReference>
<dbReference type="InterPro" id="IPR004854">
    <property type="entry name" value="Ufd1-like"/>
</dbReference>
<dbReference type="EMBL" id="MU069458">
    <property type="protein sequence ID" value="KAF5842645.1"/>
    <property type="molecule type" value="Genomic_DNA"/>
</dbReference>
<evidence type="ECO:0000259" key="6">
    <source>
        <dbReference type="Pfam" id="PF02517"/>
    </source>
</evidence>
<reference evidence="9" key="1">
    <citation type="submission" date="2017-08" db="EMBL/GenBank/DDBJ databases">
        <authorList>
            <person name="Polle J.E."/>
            <person name="Barry K."/>
            <person name="Cushman J."/>
            <person name="Schmutz J."/>
            <person name="Tran D."/>
            <person name="Hathwaick L.T."/>
            <person name="Yim W.C."/>
            <person name="Jenkins J."/>
            <person name="Mckie-Krisberg Z.M."/>
            <person name="Prochnik S."/>
            <person name="Lindquist E."/>
            <person name="Dockter R.B."/>
            <person name="Adam C."/>
            <person name="Molina H."/>
            <person name="Bunkerborg J."/>
            <person name="Jin E."/>
            <person name="Buchheim M."/>
            <person name="Magnuson J."/>
        </authorList>
    </citation>
    <scope>NUCLEOTIDE SEQUENCE</scope>
    <source>
        <strain evidence="9">CCAP 19/18</strain>
    </source>
</reference>
<evidence type="ECO:0000313" key="9">
    <source>
        <dbReference type="EMBL" id="KAF5842645.1"/>
    </source>
</evidence>
<dbReference type="Gene3D" id="2.40.40.50">
    <property type="entry name" value="Ubiquitin fusion degradation protein UFD1, N-terminal domain"/>
    <property type="match status" value="1"/>
</dbReference>
<dbReference type="Gene3D" id="3.10.330.10">
    <property type="match status" value="1"/>
</dbReference>
<dbReference type="InterPro" id="IPR055418">
    <property type="entry name" value="UFD1_N2"/>
</dbReference>
<feature type="transmembrane region" description="Helical" evidence="5">
    <location>
        <begin position="589"/>
        <end position="612"/>
    </location>
</feature>
<dbReference type="Pfam" id="PF24842">
    <property type="entry name" value="UFD1_N2"/>
    <property type="match status" value="1"/>
</dbReference>
<dbReference type="PANTHER" id="PTHR12555:SF13">
    <property type="entry name" value="UBIQUITIN RECOGNITION FACTOR IN ER-ASSOCIATED DEGRADATION PROTEIN 1"/>
    <property type="match status" value="1"/>
</dbReference>
<protein>
    <submittedName>
        <fullName evidence="9">Ubiquitin fusion degradation protein UFD1-domain-containing protein</fullName>
    </submittedName>
</protein>
<evidence type="ECO:0000256" key="3">
    <source>
        <dbReference type="SAM" id="Coils"/>
    </source>
</evidence>
<name>A0ABQ7H714_DUNSA</name>
<keyword evidence="3" id="KW-0175">Coiled coil</keyword>
<evidence type="ECO:0000256" key="4">
    <source>
        <dbReference type="SAM" id="MobiDB-lite"/>
    </source>
</evidence>
<feature type="coiled-coil region" evidence="3">
    <location>
        <begin position="224"/>
        <end position="305"/>
    </location>
</feature>
<accession>A0ABQ7H714</accession>
<evidence type="ECO:0000259" key="8">
    <source>
        <dbReference type="Pfam" id="PF24842"/>
    </source>
</evidence>
<dbReference type="InterPro" id="IPR055417">
    <property type="entry name" value="UFD1_N1"/>
</dbReference>
<feature type="transmembrane region" description="Helical" evidence="5">
    <location>
        <begin position="562"/>
        <end position="583"/>
    </location>
</feature>
<evidence type="ECO:0000259" key="7">
    <source>
        <dbReference type="Pfam" id="PF03152"/>
    </source>
</evidence>
<comment type="caution">
    <text evidence="9">The sequence shown here is derived from an EMBL/GenBank/DDBJ whole genome shotgun (WGS) entry which is preliminary data.</text>
</comment>
<evidence type="ECO:0000256" key="1">
    <source>
        <dbReference type="ARBA" id="ARBA00006043"/>
    </source>
</evidence>
<dbReference type="InterPro" id="IPR003675">
    <property type="entry name" value="Rce1/LyrA-like_dom"/>
</dbReference>
<proteinExistence type="inferred from homology"/>
<feature type="region of interest" description="Disordered" evidence="4">
    <location>
        <begin position="77"/>
        <end position="98"/>
    </location>
</feature>
<keyword evidence="5" id="KW-1133">Transmembrane helix</keyword>
<evidence type="ECO:0000256" key="2">
    <source>
        <dbReference type="ARBA" id="ARBA00022786"/>
    </source>
</evidence>
<feature type="compositionally biased region" description="Polar residues" evidence="4">
    <location>
        <begin position="362"/>
        <end position="382"/>
    </location>
</feature>
<comment type="similarity">
    <text evidence="1">Belongs to the UFD1 family.</text>
</comment>
<dbReference type="Pfam" id="PF03152">
    <property type="entry name" value="UFD1_N1"/>
    <property type="match status" value="1"/>
</dbReference>
<dbReference type="Proteomes" id="UP000815325">
    <property type="component" value="Unassembled WGS sequence"/>
</dbReference>
<keyword evidence="2" id="KW-0833">Ubl conjugation pathway</keyword>
<feature type="domain" description="CAAX prenyl protease 2/Lysostaphin resistance protein A-like" evidence="6">
    <location>
        <begin position="532"/>
        <end position="619"/>
    </location>
</feature>
<evidence type="ECO:0000256" key="5">
    <source>
        <dbReference type="SAM" id="Phobius"/>
    </source>
</evidence>
<evidence type="ECO:0000313" key="10">
    <source>
        <dbReference type="Proteomes" id="UP000815325"/>
    </source>
</evidence>
<feature type="region of interest" description="Disordered" evidence="4">
    <location>
        <begin position="360"/>
        <end position="385"/>
    </location>
</feature>
<organism evidence="9 10">
    <name type="scientific">Dunaliella salina</name>
    <name type="common">Green alga</name>
    <name type="synonym">Protococcus salinus</name>
    <dbReference type="NCBI Taxonomy" id="3046"/>
    <lineage>
        <taxon>Eukaryota</taxon>
        <taxon>Viridiplantae</taxon>
        <taxon>Chlorophyta</taxon>
        <taxon>core chlorophytes</taxon>
        <taxon>Chlorophyceae</taxon>
        <taxon>CS clade</taxon>
        <taxon>Chlamydomonadales</taxon>
        <taxon>Dunaliellaceae</taxon>
        <taxon>Dunaliella</taxon>
    </lineage>
</organism>
<feature type="transmembrane region" description="Helical" evidence="5">
    <location>
        <begin position="520"/>
        <end position="542"/>
    </location>
</feature>
<keyword evidence="10" id="KW-1185">Reference proteome</keyword>
<feature type="domain" description="Ubiquitin fusion degradation protein UFD1 N-terminal subdomain 2" evidence="8">
    <location>
        <begin position="147"/>
        <end position="222"/>
    </location>
</feature>
<dbReference type="PANTHER" id="PTHR12555">
    <property type="entry name" value="UBIQUITIN FUSION DEGRADATON PROTEIN 1"/>
    <property type="match status" value="1"/>
</dbReference>
<feature type="domain" description="Ubiquitin fusion degradation protein UFD1 N-terminal subdomain 1" evidence="7">
    <location>
        <begin position="34"/>
        <end position="128"/>
    </location>
</feature>
<feature type="transmembrane region" description="Helical" evidence="5">
    <location>
        <begin position="487"/>
        <end position="508"/>
    </location>
</feature>
<keyword evidence="5" id="KW-0812">Transmembrane</keyword>
<sequence length="640" mass="69066">MHKKKEREEWTEKNKGIFFDAVLQAVDADDEVAAAKAHRYCDKIVLPGSFSSQLMDLDAYKNGALLFELRLPAPNGVHSSEVPSTSGRSSSPSNSSSRDMRITHAGVLEFSAPEGIVALPSKVRECLWGPGQSASGTVEVRYKRLEKGTFVEFQPLSRGFHDAVGGDVKQVLEQTLMKHCTLTVGDTLSVEHAGAQYVLRVNRLEPESAVSVIDTDVEAEVVASVETEDLIREWEAQQQALKEQQRRNAERLAELRAAREREAQEALELVKAAEAEEEANETELRAAHERDMQDALELVKAVEAEEVIAMRFPLLGGASSLFEFIDAKWAPAGGWEAEAGMGRVAEALLQHSSPLACRAENENATSNAGRDSLESKQGASERSSAERPAFRGVNYINTSLTFLVLHLVLTSESFSTLALFKGLPKDAQLPPLDIASVIVASDVVQLSMVIILWKIAAPNTRGLQSKKGAAKQKGQGEGQGSLSVAKIALTGAGGAMAAFLALSALSYITTDQDAQNTSELISVLRSIDGIPSALFVFSIVVLGPMHEELFFRGYLLQGASKFVPLPVAVGLSALLFAGCHLLPGEFLALTLLGLIFGTTSLAAGNVSSAIIAHSAYNALVLYLAFQEFFQFYSIIPHIML</sequence>
<gene>
    <name evidence="9" type="ORF">DUNSADRAFT_6114</name>
</gene>
<keyword evidence="5" id="KW-0472">Membrane</keyword>